<feature type="binding site" evidence="2">
    <location>
        <begin position="118"/>
        <end position="121"/>
    </location>
    <ligand>
        <name>ATP</name>
        <dbReference type="ChEBI" id="CHEBI:30616"/>
    </ligand>
</feature>
<comment type="subunit">
    <text evidence="2">Homodimer.</text>
</comment>
<feature type="binding site" evidence="2">
    <location>
        <position position="17"/>
    </location>
    <ligand>
        <name>Mg(2+)</name>
        <dbReference type="ChEBI" id="CHEBI:18420"/>
    </ligand>
</feature>
<evidence type="ECO:0000313" key="3">
    <source>
        <dbReference type="EMBL" id="QUW03426.1"/>
    </source>
</evidence>
<protein>
    <recommendedName>
        <fullName evidence="2">ATP-dependent dethiobiotin synthetase BioD</fullName>
        <ecNumber evidence="2">6.3.3.3</ecNumber>
    </recommendedName>
    <alternativeName>
        <fullName evidence="2">DTB synthetase</fullName>
        <shortName evidence="2">DTBS</shortName>
    </alternativeName>
    <alternativeName>
        <fullName evidence="2">Dethiobiotin synthase</fullName>
    </alternativeName>
</protein>
<keyword evidence="2" id="KW-0963">Cytoplasm</keyword>
<comment type="cofactor">
    <cofactor evidence="2">
        <name>Mg(2+)</name>
        <dbReference type="ChEBI" id="CHEBI:18420"/>
    </cofactor>
</comment>
<dbReference type="GO" id="GO:0004141">
    <property type="term" value="F:dethiobiotin synthase activity"/>
    <property type="evidence" value="ECO:0007669"/>
    <property type="project" value="UniProtKB-EC"/>
</dbReference>
<feature type="binding site" evidence="2">
    <location>
        <begin position="212"/>
        <end position="214"/>
    </location>
    <ligand>
        <name>ATP</name>
        <dbReference type="ChEBI" id="CHEBI:30616"/>
    </ligand>
</feature>
<dbReference type="Gene3D" id="3.40.50.300">
    <property type="entry name" value="P-loop containing nucleotide triphosphate hydrolases"/>
    <property type="match status" value="1"/>
</dbReference>
<keyword evidence="2" id="KW-0479">Metal-binding</keyword>
<dbReference type="InterPro" id="IPR027417">
    <property type="entry name" value="P-loop_NTPase"/>
</dbReference>
<feature type="binding site" evidence="2">
    <location>
        <position position="56"/>
    </location>
    <ligand>
        <name>Mg(2+)</name>
        <dbReference type="ChEBI" id="CHEBI:18420"/>
    </ligand>
</feature>
<feature type="binding site" evidence="2">
    <location>
        <position position="56"/>
    </location>
    <ligand>
        <name>ATP</name>
        <dbReference type="ChEBI" id="CHEBI:30616"/>
    </ligand>
</feature>
<evidence type="ECO:0000313" key="4">
    <source>
        <dbReference type="Proteomes" id="UP000676506"/>
    </source>
</evidence>
<comment type="function">
    <text evidence="2">Catalyzes a mechanistically unusual reaction, the ATP-dependent insertion of CO2 between the N7 and N8 nitrogen atoms of 7,8-diaminopelargonic acid (DAPA, also called 7,8-diammoniononanoate) to form a ureido ring.</text>
</comment>
<sequence>MTQTFFVTGTDTGVGKTAVTCALVRSLTAAGYRARAIKPIETGCAVSADGELLPADALAHRAASGLAELPLERFIRYRLREPLAPAVAAERAGVDLDISTCLELIRTAQTETDILLVEGAGGLLVPFTGTARNGYQTVADVIETLGVPVLVVARARLGTLNHVLLTWEELRRRNLVCAGVILNDVDAEAGLEREDNARVLRTFGVPVLAELPYTAHLESHLADVVRCITGSPRRERS</sequence>
<gene>
    <name evidence="2 3" type="primary">bioD</name>
    <name evidence="3" type="ORF">J8C06_03025</name>
</gene>
<evidence type="ECO:0000256" key="2">
    <source>
        <dbReference type="HAMAP-Rule" id="MF_00336"/>
    </source>
</evidence>
<dbReference type="Proteomes" id="UP000676506">
    <property type="component" value="Chromosome 1"/>
</dbReference>
<organism evidence="3 4">
    <name type="scientific">Chloracidobacterium validum</name>
    <dbReference type="NCBI Taxonomy" id="2821543"/>
    <lineage>
        <taxon>Bacteria</taxon>
        <taxon>Pseudomonadati</taxon>
        <taxon>Acidobacteriota</taxon>
        <taxon>Terriglobia</taxon>
        <taxon>Terriglobales</taxon>
        <taxon>Acidobacteriaceae</taxon>
        <taxon>Chloracidobacterium</taxon>
    </lineage>
</organism>
<dbReference type="PANTHER" id="PTHR43210:SF5">
    <property type="entry name" value="DETHIOBIOTIN SYNTHETASE"/>
    <property type="match status" value="1"/>
</dbReference>
<reference evidence="3 4" key="1">
    <citation type="submission" date="2021-03" db="EMBL/GenBank/DDBJ databases">
        <title>Genomic and phenotypic characterization of Chloracidobacterium isolates provides evidence for multiple species.</title>
        <authorList>
            <person name="Saini M.K."/>
            <person name="Costas A.M.G."/>
            <person name="Tank M."/>
            <person name="Bryant D.A."/>
        </authorList>
    </citation>
    <scope>NUCLEOTIDE SEQUENCE [LARGE SCALE GENOMIC DNA]</scope>
    <source>
        <strain evidence="3 4">BV2-C</strain>
    </source>
</reference>
<dbReference type="NCBIfam" id="TIGR00347">
    <property type="entry name" value="bioD"/>
    <property type="match status" value="1"/>
</dbReference>
<dbReference type="InterPro" id="IPR004472">
    <property type="entry name" value="DTB_synth_BioD"/>
</dbReference>
<proteinExistence type="inferred from homology"/>
<accession>A0ABX8BBM7</accession>
<keyword evidence="2 3" id="KW-0436">Ligase</keyword>
<feature type="active site" evidence="2">
    <location>
        <position position="38"/>
    </location>
</feature>
<name>A0ABX8BBM7_9BACT</name>
<keyword evidence="2" id="KW-0460">Magnesium</keyword>
<feature type="binding site" evidence="2">
    <location>
        <position position="118"/>
    </location>
    <ligand>
        <name>Mg(2+)</name>
        <dbReference type="ChEBI" id="CHEBI:18420"/>
    </ligand>
</feature>
<dbReference type="CDD" id="cd03109">
    <property type="entry name" value="DTBS"/>
    <property type="match status" value="1"/>
</dbReference>
<dbReference type="EMBL" id="CP072648">
    <property type="protein sequence ID" value="QUW03426.1"/>
    <property type="molecule type" value="Genomic_DNA"/>
</dbReference>
<dbReference type="EC" id="6.3.3.3" evidence="2"/>
<dbReference type="RefSeq" id="WP_211429317.1">
    <property type="nucleotide sequence ID" value="NZ_CP072648.1"/>
</dbReference>
<dbReference type="PIRSF" id="PIRSF006755">
    <property type="entry name" value="DTB_synth"/>
    <property type="match status" value="1"/>
</dbReference>
<comment type="subcellular location">
    <subcellularLocation>
        <location evidence="2">Cytoplasm</location>
    </subcellularLocation>
</comment>
<feature type="binding site" evidence="2">
    <location>
        <position position="42"/>
    </location>
    <ligand>
        <name>substrate</name>
    </ligand>
</feature>
<feature type="binding site" evidence="2">
    <location>
        <begin position="183"/>
        <end position="184"/>
    </location>
    <ligand>
        <name>ATP</name>
        <dbReference type="ChEBI" id="CHEBI:30616"/>
    </ligand>
</feature>
<evidence type="ECO:0000256" key="1">
    <source>
        <dbReference type="ARBA" id="ARBA00022756"/>
    </source>
</evidence>
<comment type="catalytic activity">
    <reaction evidence="2">
        <text>(7R,8S)-7,8-diammoniononanoate + CO2 + ATP = (4R,5S)-dethiobiotin + ADP + phosphate + 3 H(+)</text>
        <dbReference type="Rhea" id="RHEA:15805"/>
        <dbReference type="ChEBI" id="CHEBI:15378"/>
        <dbReference type="ChEBI" id="CHEBI:16526"/>
        <dbReference type="ChEBI" id="CHEBI:30616"/>
        <dbReference type="ChEBI" id="CHEBI:43474"/>
        <dbReference type="ChEBI" id="CHEBI:149469"/>
        <dbReference type="ChEBI" id="CHEBI:149473"/>
        <dbReference type="ChEBI" id="CHEBI:456216"/>
        <dbReference type="EC" id="6.3.3.3"/>
    </reaction>
</comment>
<dbReference type="PANTHER" id="PTHR43210">
    <property type="entry name" value="DETHIOBIOTIN SYNTHETASE"/>
    <property type="match status" value="1"/>
</dbReference>
<keyword evidence="1 2" id="KW-0093">Biotin biosynthesis</keyword>
<keyword evidence="2" id="KW-0067">ATP-binding</keyword>
<keyword evidence="2" id="KW-0547">Nucleotide-binding</keyword>
<comment type="pathway">
    <text evidence="2">Cofactor biosynthesis; biotin biosynthesis; biotin from 7,8-diaminononanoate: step 1/2.</text>
</comment>
<comment type="caution">
    <text evidence="2">Lacks conserved residue(s) required for the propagation of feature annotation.</text>
</comment>
<comment type="similarity">
    <text evidence="2">Belongs to the dethiobiotin synthetase family.</text>
</comment>
<dbReference type="SUPFAM" id="SSF52540">
    <property type="entry name" value="P-loop containing nucleoside triphosphate hydrolases"/>
    <property type="match status" value="1"/>
</dbReference>
<dbReference type="Pfam" id="PF13500">
    <property type="entry name" value="AAA_26"/>
    <property type="match status" value="1"/>
</dbReference>
<keyword evidence="4" id="KW-1185">Reference proteome</keyword>
<dbReference type="HAMAP" id="MF_00336">
    <property type="entry name" value="BioD"/>
    <property type="match status" value="1"/>
</dbReference>